<reference evidence="1" key="1">
    <citation type="submission" date="2014-09" db="EMBL/GenBank/DDBJ databases">
        <authorList>
            <person name="Magalhaes I.L.F."/>
            <person name="Oliveira U."/>
            <person name="Santos F.R."/>
            <person name="Vidigal T.H.D.A."/>
            <person name="Brescovit A.D."/>
            <person name="Santos A.J."/>
        </authorList>
    </citation>
    <scope>NUCLEOTIDE SEQUENCE</scope>
    <source>
        <tissue evidence="1">Shoot tissue taken approximately 20 cm above the soil surface</tissue>
    </source>
</reference>
<proteinExistence type="predicted"/>
<evidence type="ECO:0000313" key="1">
    <source>
        <dbReference type="EMBL" id="JAE25666.1"/>
    </source>
</evidence>
<organism evidence="1">
    <name type="scientific">Arundo donax</name>
    <name type="common">Giant reed</name>
    <name type="synonym">Donax arundinaceus</name>
    <dbReference type="NCBI Taxonomy" id="35708"/>
    <lineage>
        <taxon>Eukaryota</taxon>
        <taxon>Viridiplantae</taxon>
        <taxon>Streptophyta</taxon>
        <taxon>Embryophyta</taxon>
        <taxon>Tracheophyta</taxon>
        <taxon>Spermatophyta</taxon>
        <taxon>Magnoliopsida</taxon>
        <taxon>Liliopsida</taxon>
        <taxon>Poales</taxon>
        <taxon>Poaceae</taxon>
        <taxon>PACMAD clade</taxon>
        <taxon>Arundinoideae</taxon>
        <taxon>Arundineae</taxon>
        <taxon>Arundo</taxon>
    </lineage>
</organism>
<name>A0A0A9GSY6_ARUDO</name>
<sequence length="14" mass="1515">MTAGSHVGRFQLNP</sequence>
<accession>A0A0A9GSY6</accession>
<dbReference type="EMBL" id="GBRH01172230">
    <property type="protein sequence ID" value="JAE25666.1"/>
    <property type="molecule type" value="Transcribed_RNA"/>
</dbReference>
<protein>
    <submittedName>
        <fullName evidence="1">Uncharacterized protein</fullName>
    </submittedName>
</protein>
<reference evidence="1" key="2">
    <citation type="journal article" date="2015" name="Data Brief">
        <title>Shoot transcriptome of the giant reed, Arundo donax.</title>
        <authorList>
            <person name="Barrero R.A."/>
            <person name="Guerrero F.D."/>
            <person name="Moolhuijzen P."/>
            <person name="Goolsby J.A."/>
            <person name="Tidwell J."/>
            <person name="Bellgard S.E."/>
            <person name="Bellgard M.I."/>
        </authorList>
    </citation>
    <scope>NUCLEOTIDE SEQUENCE</scope>
    <source>
        <tissue evidence="1">Shoot tissue taken approximately 20 cm above the soil surface</tissue>
    </source>
</reference>